<evidence type="ECO:0000313" key="2">
    <source>
        <dbReference type="Proteomes" id="UP000276133"/>
    </source>
</evidence>
<dbReference type="Proteomes" id="UP000276133">
    <property type="component" value="Unassembled WGS sequence"/>
</dbReference>
<comment type="caution">
    <text evidence="1">The sequence shown here is derived from an EMBL/GenBank/DDBJ whole genome shotgun (WGS) entry which is preliminary data.</text>
</comment>
<dbReference type="EMBL" id="REGN01005081">
    <property type="protein sequence ID" value="RNA14948.1"/>
    <property type="molecule type" value="Genomic_DNA"/>
</dbReference>
<reference evidence="1 2" key="1">
    <citation type="journal article" date="2018" name="Sci. Rep.">
        <title>Genomic signatures of local adaptation to the degree of environmental predictability in rotifers.</title>
        <authorList>
            <person name="Franch-Gras L."/>
            <person name="Hahn C."/>
            <person name="Garcia-Roger E.M."/>
            <person name="Carmona M.J."/>
            <person name="Serra M."/>
            <person name="Gomez A."/>
        </authorList>
    </citation>
    <scope>NUCLEOTIDE SEQUENCE [LARGE SCALE GENOMIC DNA]</scope>
    <source>
        <strain evidence="1">HYR1</strain>
    </source>
</reference>
<protein>
    <submittedName>
        <fullName evidence="1">Uncharacterized protein</fullName>
    </submittedName>
</protein>
<feature type="non-terminal residue" evidence="1">
    <location>
        <position position="1"/>
    </location>
</feature>
<gene>
    <name evidence="1" type="ORF">BpHYR1_014003</name>
</gene>
<organism evidence="1 2">
    <name type="scientific">Brachionus plicatilis</name>
    <name type="common">Marine rotifer</name>
    <name type="synonym">Brachionus muelleri</name>
    <dbReference type="NCBI Taxonomy" id="10195"/>
    <lineage>
        <taxon>Eukaryota</taxon>
        <taxon>Metazoa</taxon>
        <taxon>Spiralia</taxon>
        <taxon>Gnathifera</taxon>
        <taxon>Rotifera</taxon>
        <taxon>Eurotatoria</taxon>
        <taxon>Monogononta</taxon>
        <taxon>Pseudotrocha</taxon>
        <taxon>Ploima</taxon>
        <taxon>Brachionidae</taxon>
        <taxon>Brachionus</taxon>
    </lineage>
</organism>
<sequence>KFTFIEQFFNFDVQLKSSLSAVLNNSLTSSIEIPIDKKQLKPDAFLIIAPITLIYLPKNENLSILIINTVYERRIATELKTKYIWL</sequence>
<name>A0A3M7QVD5_BRAPC</name>
<proteinExistence type="predicted"/>
<evidence type="ECO:0000313" key="1">
    <source>
        <dbReference type="EMBL" id="RNA14948.1"/>
    </source>
</evidence>
<dbReference type="AlphaFoldDB" id="A0A3M7QVD5"/>
<accession>A0A3M7QVD5</accession>
<keyword evidence="2" id="KW-1185">Reference proteome</keyword>